<dbReference type="AlphaFoldDB" id="A0A1H7V6K4"/>
<evidence type="ECO:0008006" key="3">
    <source>
        <dbReference type="Google" id="ProtNLM"/>
    </source>
</evidence>
<proteinExistence type="predicted"/>
<evidence type="ECO:0000313" key="1">
    <source>
        <dbReference type="EMBL" id="SEM04670.1"/>
    </source>
</evidence>
<dbReference type="Proteomes" id="UP000183894">
    <property type="component" value="Unassembled WGS sequence"/>
</dbReference>
<dbReference type="InterPro" id="IPR009003">
    <property type="entry name" value="Peptidase_S1_PA"/>
</dbReference>
<gene>
    <name evidence="1" type="ORF">SAMN04488691_11726</name>
</gene>
<sequence length="281" mass="30410">MEQLYGGHKEVISISVSAPIHGGKNATVEIDVSERGAKNLIGEVPEINNDVPVKVSKSEKITPDTCSAQTGDDYSLVDGGVRVYGETGWGTLTGCAFDNDGNKRFATCNHLFEGISSGGEIWHLYHPDTSSNSNRIGEDEEAKCADDIVFFKPKNNHSPQRRVKNASPEAVNGQWEKDGLADIQANEGKVKKMGAKTCETTGDLHAIDATMYNYGCIPHYGQLKYGDGNTSNGGDSGGPVYHVSPNNSDYQWIAGINNWSNSNVSGGTSSWRIKRSSTYHF</sequence>
<protein>
    <recommendedName>
        <fullName evidence="3">Trypsin</fullName>
    </recommendedName>
</protein>
<dbReference type="EMBL" id="FOAD01000017">
    <property type="protein sequence ID" value="SEM04670.1"/>
    <property type="molecule type" value="Genomic_DNA"/>
</dbReference>
<accession>A0A1H7V6K4</accession>
<name>A0A1H7V6K4_HALLR</name>
<reference evidence="1 2" key="1">
    <citation type="submission" date="2016-10" db="EMBL/GenBank/DDBJ databases">
        <authorList>
            <person name="de Groot N.N."/>
        </authorList>
    </citation>
    <scope>NUCLEOTIDE SEQUENCE [LARGE SCALE GENOMIC DNA]</scope>
    <source>
        <strain evidence="1 2">CDM_5</strain>
    </source>
</reference>
<organism evidence="1 2">
    <name type="scientific">Haloferax larsenii</name>
    <dbReference type="NCBI Taxonomy" id="302484"/>
    <lineage>
        <taxon>Archaea</taxon>
        <taxon>Methanobacteriati</taxon>
        <taxon>Methanobacteriota</taxon>
        <taxon>Stenosarchaea group</taxon>
        <taxon>Halobacteria</taxon>
        <taxon>Halobacteriales</taxon>
        <taxon>Haloferacaceae</taxon>
        <taxon>Haloferax</taxon>
    </lineage>
</organism>
<dbReference type="SUPFAM" id="SSF50494">
    <property type="entry name" value="Trypsin-like serine proteases"/>
    <property type="match status" value="1"/>
</dbReference>
<evidence type="ECO:0000313" key="2">
    <source>
        <dbReference type="Proteomes" id="UP000183894"/>
    </source>
</evidence>
<dbReference type="RefSeq" id="WP_139198510.1">
    <property type="nucleotide sequence ID" value="NZ_FOAD01000017.1"/>
</dbReference>
<dbReference type="OrthoDB" id="350708at2157"/>